<proteinExistence type="predicted"/>
<accession>A0A1S3UKZ3</accession>
<feature type="region of interest" description="Disordered" evidence="1">
    <location>
        <begin position="1"/>
        <end position="26"/>
    </location>
</feature>
<gene>
    <name evidence="3" type="primary">LOC106766505</name>
</gene>
<dbReference type="STRING" id="3916.A0A1S3UKZ3"/>
<evidence type="ECO:0000313" key="3">
    <source>
        <dbReference type="RefSeq" id="XP_014506713.1"/>
    </source>
</evidence>
<feature type="compositionally biased region" description="Basic residues" evidence="1">
    <location>
        <begin position="126"/>
        <end position="135"/>
    </location>
</feature>
<keyword evidence="2" id="KW-1185">Reference proteome</keyword>
<dbReference type="Proteomes" id="UP000087766">
    <property type="component" value="Chromosome 7"/>
</dbReference>
<dbReference type="KEGG" id="vra:106766505"/>
<feature type="compositionally biased region" description="Low complexity" evidence="1">
    <location>
        <begin position="169"/>
        <end position="189"/>
    </location>
</feature>
<reference evidence="3" key="2">
    <citation type="submission" date="2025-08" db="UniProtKB">
        <authorList>
            <consortium name="RefSeq"/>
        </authorList>
    </citation>
    <scope>IDENTIFICATION</scope>
    <source>
        <tissue evidence="3">Leaf</tissue>
    </source>
</reference>
<feature type="compositionally biased region" description="Low complexity" evidence="1">
    <location>
        <begin position="61"/>
        <end position="73"/>
    </location>
</feature>
<feature type="compositionally biased region" description="Polar residues" evidence="1">
    <location>
        <begin position="190"/>
        <end position="199"/>
    </location>
</feature>
<dbReference type="GeneID" id="106766505"/>
<feature type="compositionally biased region" description="Basic residues" evidence="1">
    <location>
        <begin position="154"/>
        <end position="168"/>
    </location>
</feature>
<protein>
    <submittedName>
        <fullName evidence="3">Pre-mRNA-splicing factor CWC22-like</fullName>
    </submittedName>
</protein>
<dbReference type="AlphaFoldDB" id="A0A1S3UKZ3"/>
<sequence length="199" mass="22798">MVKKRLREGKESSHCPELAPRGARTLPQVSAAKKFLTLENCVPFIGKGATSDNSRPVQLKSYSRSRSPYSRSPVSMRDRSYSPYDWPDDRSYRRNRYRSVSRSASPNDRYYGRHRYRFVSHSASPRPRRRSRRSYSRSATPISKRRDSPSVSPRPRRSPSRSSKRSVKYSKQQSRSSSVVASSRSVCKSNTPRSSSPST</sequence>
<organism evidence="2 3">
    <name type="scientific">Vigna radiata var. radiata</name>
    <name type="common">Mung bean</name>
    <name type="synonym">Phaseolus aureus</name>
    <dbReference type="NCBI Taxonomy" id="3916"/>
    <lineage>
        <taxon>Eukaryota</taxon>
        <taxon>Viridiplantae</taxon>
        <taxon>Streptophyta</taxon>
        <taxon>Embryophyta</taxon>
        <taxon>Tracheophyta</taxon>
        <taxon>Spermatophyta</taxon>
        <taxon>Magnoliopsida</taxon>
        <taxon>eudicotyledons</taxon>
        <taxon>Gunneridae</taxon>
        <taxon>Pentapetalae</taxon>
        <taxon>rosids</taxon>
        <taxon>fabids</taxon>
        <taxon>Fabales</taxon>
        <taxon>Fabaceae</taxon>
        <taxon>Papilionoideae</taxon>
        <taxon>50 kb inversion clade</taxon>
        <taxon>NPAAA clade</taxon>
        <taxon>indigoferoid/millettioid clade</taxon>
        <taxon>Phaseoleae</taxon>
        <taxon>Vigna</taxon>
    </lineage>
</organism>
<reference evidence="2" key="1">
    <citation type="journal article" date="2014" name="Nat. Commun.">
        <title>Genome sequence of mungbean and insights into evolution within Vigna species.</title>
        <authorList>
            <person name="Kang Y.J."/>
            <person name="Kim S.K."/>
            <person name="Kim M.Y."/>
            <person name="Lestari P."/>
            <person name="Kim K.H."/>
            <person name="Ha B.K."/>
            <person name="Jun T.H."/>
            <person name="Hwang W.J."/>
            <person name="Lee T."/>
            <person name="Lee J."/>
            <person name="Shim S."/>
            <person name="Yoon M.Y."/>
            <person name="Jang Y.E."/>
            <person name="Han K.S."/>
            <person name="Taeprayoon P."/>
            <person name="Yoon N."/>
            <person name="Somta P."/>
            <person name="Tanya P."/>
            <person name="Kim K.S."/>
            <person name="Gwag J.G."/>
            <person name="Moon J.K."/>
            <person name="Lee Y.H."/>
            <person name="Park B.S."/>
            <person name="Bombarely A."/>
            <person name="Doyle J.J."/>
            <person name="Jackson S.A."/>
            <person name="Schafleitner R."/>
            <person name="Srinives P."/>
            <person name="Varshney R.K."/>
            <person name="Lee S.H."/>
        </authorList>
    </citation>
    <scope>NUCLEOTIDE SEQUENCE [LARGE SCALE GENOMIC DNA]</scope>
    <source>
        <strain evidence="2">cv. VC1973A</strain>
    </source>
</reference>
<evidence type="ECO:0000313" key="2">
    <source>
        <dbReference type="Proteomes" id="UP000087766"/>
    </source>
</evidence>
<feature type="region of interest" description="Disordered" evidence="1">
    <location>
        <begin position="44"/>
        <end position="199"/>
    </location>
</feature>
<dbReference type="RefSeq" id="XP_014506713.1">
    <property type="nucleotide sequence ID" value="XM_014651227.1"/>
</dbReference>
<evidence type="ECO:0000256" key="1">
    <source>
        <dbReference type="SAM" id="MobiDB-lite"/>
    </source>
</evidence>
<name>A0A1S3UKZ3_VIGRR</name>